<reference evidence="1" key="1">
    <citation type="submission" date="2022-01" db="EMBL/GenBank/DDBJ databases">
        <title>Collection of gut derived symbiotic bacterial strains cultured from healthy donors.</title>
        <authorList>
            <person name="Lin H."/>
            <person name="Kohout C."/>
            <person name="Waligurski E."/>
            <person name="Pamer E.G."/>
        </authorList>
    </citation>
    <scope>NUCLEOTIDE SEQUENCE</scope>
    <source>
        <strain evidence="1">DFI.1.149</strain>
    </source>
</reference>
<dbReference type="Proteomes" id="UP001199750">
    <property type="component" value="Unassembled WGS sequence"/>
</dbReference>
<dbReference type="AlphaFoldDB" id="A0AAW5CCB3"/>
<evidence type="ECO:0000313" key="1">
    <source>
        <dbReference type="EMBL" id="MCG4962474.1"/>
    </source>
</evidence>
<evidence type="ECO:0000313" key="2">
    <source>
        <dbReference type="Proteomes" id="UP001199750"/>
    </source>
</evidence>
<name>A0AAW5CCB3_9BACT</name>
<dbReference type="EMBL" id="JAKNDN010000202">
    <property type="protein sequence ID" value="MCG4962474.1"/>
    <property type="molecule type" value="Genomic_DNA"/>
</dbReference>
<accession>A0AAW5CCB3</accession>
<comment type="caution">
    <text evidence="1">The sequence shown here is derived from an EMBL/GenBank/DDBJ whole genome shotgun (WGS) entry which is preliminary data.</text>
</comment>
<gene>
    <name evidence="1" type="ORF">L0P03_21940</name>
</gene>
<proteinExistence type="predicted"/>
<protein>
    <submittedName>
        <fullName evidence="1">Uncharacterized protein</fullName>
    </submittedName>
</protein>
<dbReference type="RefSeq" id="WP_238008975.1">
    <property type="nucleotide sequence ID" value="NZ_JAKNDN010000202.1"/>
</dbReference>
<sequence length="74" mass="8065">CSTLEGEFVKAFGYTDGRLSGRLLVMKRTELARHAGEGQYDHYSTIRLAEGMKTRSGTYLFDEGGGAGSGYCPH</sequence>
<feature type="non-terminal residue" evidence="1">
    <location>
        <position position="1"/>
    </location>
</feature>
<feature type="non-terminal residue" evidence="1">
    <location>
        <position position="74"/>
    </location>
</feature>
<organism evidence="1 2">
    <name type="scientific">Odoribacter splanchnicus</name>
    <dbReference type="NCBI Taxonomy" id="28118"/>
    <lineage>
        <taxon>Bacteria</taxon>
        <taxon>Pseudomonadati</taxon>
        <taxon>Bacteroidota</taxon>
        <taxon>Bacteroidia</taxon>
        <taxon>Bacteroidales</taxon>
        <taxon>Odoribacteraceae</taxon>
        <taxon>Odoribacter</taxon>
    </lineage>
</organism>